<dbReference type="AlphaFoldDB" id="A0A8H2XML2"/>
<organism evidence="2 3">
    <name type="scientific">Rhizoctonia solani</name>
    <dbReference type="NCBI Taxonomy" id="456999"/>
    <lineage>
        <taxon>Eukaryota</taxon>
        <taxon>Fungi</taxon>
        <taxon>Dikarya</taxon>
        <taxon>Basidiomycota</taxon>
        <taxon>Agaricomycotina</taxon>
        <taxon>Agaricomycetes</taxon>
        <taxon>Cantharellales</taxon>
        <taxon>Ceratobasidiaceae</taxon>
        <taxon>Rhizoctonia</taxon>
    </lineage>
</organism>
<reference evidence="2" key="1">
    <citation type="submission" date="2021-01" db="EMBL/GenBank/DDBJ databases">
        <authorList>
            <person name="Kaushik A."/>
        </authorList>
    </citation>
    <scope>NUCLEOTIDE SEQUENCE</scope>
    <source>
        <strain evidence="2">AG4-R118</strain>
    </source>
</reference>
<accession>A0A8H2XML2</accession>
<feature type="region of interest" description="Disordered" evidence="1">
    <location>
        <begin position="121"/>
        <end position="277"/>
    </location>
</feature>
<evidence type="ECO:0000313" key="3">
    <source>
        <dbReference type="Proteomes" id="UP000663888"/>
    </source>
</evidence>
<evidence type="ECO:0000256" key="1">
    <source>
        <dbReference type="SAM" id="MobiDB-lite"/>
    </source>
</evidence>
<gene>
    <name evidence="2" type="ORF">RDB_LOCUS30952</name>
</gene>
<protein>
    <submittedName>
        <fullName evidence="2">Uncharacterized protein</fullName>
    </submittedName>
</protein>
<proteinExistence type="predicted"/>
<dbReference type="Proteomes" id="UP000663888">
    <property type="component" value="Unassembled WGS sequence"/>
</dbReference>
<feature type="compositionally biased region" description="Polar residues" evidence="1">
    <location>
        <begin position="181"/>
        <end position="190"/>
    </location>
</feature>
<sequence length="277" mass="31002">MNFNTRSSYFGEASLGGNYQLLSAYEASSSYKSEDYPVRPSLVRTHSTRNVLLKPDRRKKCSSSTCACLASPTTPRSLLPKGEVCECALDSLPCLPRDSSHVLSQDLYYALEELELEASSKDYQSRGRRSMHPSVRHVSEDSPMRSSSPHSRLLRRLKIPSSGRRGPRLDRSVMMDEDLSPASSTSSSRYGSPVLRRSPTPFTPRNAEVETPDFYHMQHFDQASRSQPIDRDEEMSPAGTEPSGPEGREQGTSGADPMTMRLKLPDPRLPRKYSRLP</sequence>
<evidence type="ECO:0000313" key="2">
    <source>
        <dbReference type="EMBL" id="CAE6427908.1"/>
    </source>
</evidence>
<feature type="compositionally biased region" description="Basic residues" evidence="1">
    <location>
        <begin position="126"/>
        <end position="135"/>
    </location>
</feature>
<comment type="caution">
    <text evidence="2">The sequence shown here is derived from an EMBL/GenBank/DDBJ whole genome shotgun (WGS) entry which is preliminary data.</text>
</comment>
<name>A0A8H2XML2_9AGAM</name>
<dbReference type="EMBL" id="CAJMWX010000761">
    <property type="protein sequence ID" value="CAE6427908.1"/>
    <property type="molecule type" value="Genomic_DNA"/>
</dbReference>